<dbReference type="InterPro" id="IPR013024">
    <property type="entry name" value="GGCT-like"/>
</dbReference>
<name>A0A4Z2GS18_9TELE</name>
<dbReference type="EMBL" id="SRLO01000428">
    <property type="protein sequence ID" value="TNN56458.1"/>
    <property type="molecule type" value="Genomic_DNA"/>
</dbReference>
<dbReference type="GO" id="GO:0042219">
    <property type="term" value="P:modified amino acid catabolic process"/>
    <property type="evidence" value="ECO:0007669"/>
    <property type="project" value="UniProtKB-UniRule"/>
</dbReference>
<evidence type="ECO:0000256" key="3">
    <source>
        <dbReference type="ARBA" id="ARBA00023239"/>
    </source>
</evidence>
<evidence type="ECO:0000256" key="5">
    <source>
        <dbReference type="PIRSR" id="PIRSR639126-1"/>
    </source>
</evidence>
<reference evidence="8 9" key="1">
    <citation type="submission" date="2019-03" db="EMBL/GenBank/DDBJ databases">
        <title>First draft genome of Liparis tanakae, snailfish: a comprehensive survey of snailfish specific genes.</title>
        <authorList>
            <person name="Kim W."/>
            <person name="Song I."/>
            <person name="Jeong J.-H."/>
            <person name="Kim D."/>
            <person name="Kim S."/>
            <person name="Ryu S."/>
            <person name="Song J.Y."/>
            <person name="Lee S.K."/>
        </authorList>
    </citation>
    <scope>NUCLEOTIDE SEQUENCE [LARGE SCALE GENOMIC DNA]</scope>
    <source>
        <tissue evidence="8">Muscle</tissue>
    </source>
</reference>
<keyword evidence="8" id="KW-0808">Transferase</keyword>
<dbReference type="GO" id="GO:0016740">
    <property type="term" value="F:transferase activity"/>
    <property type="evidence" value="ECO:0007669"/>
    <property type="project" value="UniProtKB-KW"/>
</dbReference>
<protein>
    <recommendedName>
        <fullName evidence="6">Gamma-glutamylaminecyclotransferase</fullName>
        <ecNumber evidence="6">4.3.2.8</ecNumber>
    </recommendedName>
</protein>
<sequence length="211" mass="23887">MIRLSSLSFSLSLQKLIDYEPSSATRRAKLMTKTRVIGVHNADNHRMCLSSCSLMARVFVYGTLKKGQPNFYRMVDAANGKAELLASACTTQRYPLVIAGEHNIPFLLDLPGQGYRVHGEIYEVDDKMLRFLDDFEDVPAMYQRTRVTLEVKEWAGKTAEGEERPAAGSATEAFLYSTTTYRPDWPSLTRYESYDAHGAHGLRYATRSERD</sequence>
<proteinExistence type="inferred from homology"/>
<dbReference type="OrthoDB" id="113620at2759"/>
<evidence type="ECO:0000256" key="4">
    <source>
        <dbReference type="ARBA" id="ARBA00057733"/>
    </source>
</evidence>
<dbReference type="GO" id="GO:0005829">
    <property type="term" value="C:cytosol"/>
    <property type="evidence" value="ECO:0007669"/>
    <property type="project" value="TreeGrafter"/>
</dbReference>
<dbReference type="EC" id="4.3.2.8" evidence="6"/>
<comment type="caution">
    <text evidence="8">The sequence shown here is derived from an EMBL/GenBank/DDBJ whole genome shotgun (WGS) entry which is preliminary data.</text>
</comment>
<feature type="domain" description="Gamma-glutamylcyclotransferase AIG2-like" evidence="7">
    <location>
        <begin position="58"/>
        <end position="159"/>
    </location>
</feature>
<dbReference type="AlphaFoldDB" id="A0A4Z2GS18"/>
<keyword evidence="3 6" id="KW-0456">Lyase</keyword>
<accession>A0A4Z2GS18</accession>
<gene>
    <name evidence="8" type="primary">Ggact</name>
    <name evidence="8" type="ORF">EYF80_033328</name>
</gene>
<dbReference type="InterPro" id="IPR036568">
    <property type="entry name" value="GGCT-like_sf"/>
</dbReference>
<dbReference type="InterPro" id="IPR039126">
    <property type="entry name" value="GGACT"/>
</dbReference>
<dbReference type="Pfam" id="PF06094">
    <property type="entry name" value="GGACT"/>
    <property type="match status" value="1"/>
</dbReference>
<comment type="function">
    <text evidence="4">May contribute to degradation of proteins cross-linked by transglutaminases by degrading the cross-link between a lysine and a glutamic acid residue. Catalyzes the formation of 5-oxo-L-proline from L-gamma-glutamyl-L-epsilon-lysine.</text>
</comment>
<evidence type="ECO:0000259" key="7">
    <source>
        <dbReference type="Pfam" id="PF06094"/>
    </source>
</evidence>
<dbReference type="CDD" id="cd06661">
    <property type="entry name" value="GGCT_like"/>
    <property type="match status" value="1"/>
</dbReference>
<dbReference type="InterPro" id="IPR009288">
    <property type="entry name" value="AIG2-like_dom"/>
</dbReference>
<comment type="catalytic activity">
    <reaction evidence="1 6">
        <text>epsilon-(gamma-L-glutamyl)-L-lysine = 5-oxo-L-proline + L-lysine</text>
        <dbReference type="Rhea" id="RHEA:16961"/>
        <dbReference type="ChEBI" id="CHEBI:32551"/>
        <dbReference type="ChEBI" id="CHEBI:58402"/>
        <dbReference type="ChEBI" id="CHEBI:133752"/>
        <dbReference type="EC" id="4.3.2.8"/>
    </reaction>
</comment>
<comment type="similarity">
    <text evidence="2 6">Belongs to the gamma-glutamylcyclotransferase family.</text>
</comment>
<evidence type="ECO:0000313" key="9">
    <source>
        <dbReference type="Proteomes" id="UP000314294"/>
    </source>
</evidence>
<dbReference type="SUPFAM" id="SSF110857">
    <property type="entry name" value="Gamma-glutamyl cyclotransferase-like"/>
    <property type="match status" value="1"/>
</dbReference>
<organism evidence="8 9">
    <name type="scientific">Liparis tanakae</name>
    <name type="common">Tanaka's snailfish</name>
    <dbReference type="NCBI Taxonomy" id="230148"/>
    <lineage>
        <taxon>Eukaryota</taxon>
        <taxon>Metazoa</taxon>
        <taxon>Chordata</taxon>
        <taxon>Craniata</taxon>
        <taxon>Vertebrata</taxon>
        <taxon>Euteleostomi</taxon>
        <taxon>Actinopterygii</taxon>
        <taxon>Neopterygii</taxon>
        <taxon>Teleostei</taxon>
        <taxon>Neoteleostei</taxon>
        <taxon>Acanthomorphata</taxon>
        <taxon>Eupercaria</taxon>
        <taxon>Perciformes</taxon>
        <taxon>Cottioidei</taxon>
        <taxon>Cottales</taxon>
        <taxon>Liparidae</taxon>
        <taxon>Liparis</taxon>
    </lineage>
</organism>
<dbReference type="GO" id="GO:0061929">
    <property type="term" value="F:gamma-glutamylaminecyclotransferase activity"/>
    <property type="evidence" value="ECO:0007669"/>
    <property type="project" value="UniProtKB-UniRule"/>
</dbReference>
<evidence type="ECO:0000313" key="8">
    <source>
        <dbReference type="EMBL" id="TNN56458.1"/>
    </source>
</evidence>
<evidence type="ECO:0000256" key="1">
    <source>
        <dbReference type="ARBA" id="ARBA00001684"/>
    </source>
</evidence>
<keyword evidence="9" id="KW-1185">Reference proteome</keyword>
<evidence type="ECO:0000256" key="2">
    <source>
        <dbReference type="ARBA" id="ARBA00008861"/>
    </source>
</evidence>
<dbReference type="PANTHER" id="PTHR12510:SF4">
    <property type="entry name" value="GAMMA-GLUTAMYLAMINECYCLOTRANSFERASE"/>
    <property type="match status" value="1"/>
</dbReference>
<dbReference type="PANTHER" id="PTHR12510">
    <property type="entry name" value="TROPONIN C-AKIN-1 PROTEIN"/>
    <property type="match status" value="1"/>
</dbReference>
<dbReference type="Proteomes" id="UP000314294">
    <property type="component" value="Unassembled WGS sequence"/>
</dbReference>
<dbReference type="Gene3D" id="3.10.490.10">
    <property type="entry name" value="Gamma-glutamyl cyclotransferase-like"/>
    <property type="match status" value="1"/>
</dbReference>
<dbReference type="FunFam" id="3.10.490.10:FF:000008">
    <property type="entry name" value="Gamma-glutamylaminecyclotransferase A"/>
    <property type="match status" value="1"/>
</dbReference>
<evidence type="ECO:0000256" key="6">
    <source>
        <dbReference type="RuleBase" id="RU367036"/>
    </source>
</evidence>
<feature type="active site" description="Proton acceptor" evidence="5">
    <location>
        <position position="136"/>
    </location>
</feature>